<evidence type="ECO:0000313" key="6">
    <source>
        <dbReference type="Proteomes" id="UP000050497"/>
    </source>
</evidence>
<dbReference type="PANTHER" id="PTHR43283">
    <property type="entry name" value="BETA-LACTAMASE-RELATED"/>
    <property type="match status" value="1"/>
</dbReference>
<dbReference type="SUPFAM" id="SSF56601">
    <property type="entry name" value="beta-lactamase/transpeptidase-like"/>
    <property type="match status" value="1"/>
</dbReference>
<protein>
    <submittedName>
        <fullName evidence="4 5">Beta-lactamase</fullName>
    </submittedName>
</protein>
<dbReference type="Pfam" id="PF00144">
    <property type="entry name" value="Beta-lactamase"/>
    <property type="match status" value="1"/>
</dbReference>
<feature type="domain" description="Beta-lactamase-related" evidence="3">
    <location>
        <begin position="101"/>
        <end position="351"/>
    </location>
</feature>
<name>A0A0P7X5X2_9HYPH</name>
<accession>A0A0P7X5X2</accession>
<evidence type="ECO:0000256" key="2">
    <source>
        <dbReference type="SAM" id="MobiDB-lite"/>
    </source>
</evidence>
<feature type="region of interest" description="Disordered" evidence="2">
    <location>
        <begin position="161"/>
        <end position="193"/>
    </location>
</feature>
<evidence type="ECO:0000313" key="4">
    <source>
        <dbReference type="EMBL" id="KPQ10334.1"/>
    </source>
</evidence>
<dbReference type="PATRIC" id="fig|1653334.4.peg.3571"/>
<dbReference type="RefSeq" id="WP_074443909.1">
    <property type="nucleotide sequence ID" value="NZ_FMBM01000001.1"/>
</dbReference>
<comment type="caution">
    <text evidence="4">The sequence shown here is derived from an EMBL/GenBank/DDBJ whole genome shotgun (WGS) entry which is preliminary data.</text>
</comment>
<feature type="compositionally biased region" description="Basic and acidic residues" evidence="2">
    <location>
        <begin position="161"/>
        <end position="172"/>
    </location>
</feature>
<dbReference type="Gene3D" id="3.40.710.10">
    <property type="entry name" value="DD-peptidase/beta-lactamase superfamily"/>
    <property type="match status" value="1"/>
</dbReference>
<evidence type="ECO:0000256" key="1">
    <source>
        <dbReference type="ARBA" id="ARBA00022801"/>
    </source>
</evidence>
<evidence type="ECO:0000313" key="5">
    <source>
        <dbReference type="EMBL" id="SCC79700.1"/>
    </source>
</evidence>
<dbReference type="OrthoDB" id="9814204at2"/>
<reference evidence="4 6" key="1">
    <citation type="submission" date="2015-09" db="EMBL/GenBank/DDBJ databases">
        <title>Identification and resolution of microdiversity through metagenomic sequencing of parallel consortia.</title>
        <authorList>
            <person name="Nelson W.C."/>
            <person name="Romine M.F."/>
            <person name="Lindemann S.R."/>
        </authorList>
    </citation>
    <scope>NUCLEOTIDE SEQUENCE [LARGE SCALE GENOMIC DNA]</scope>
    <source>
        <strain evidence="4">HL-109</strain>
    </source>
</reference>
<dbReference type="AlphaFoldDB" id="A0A0P7X5X2"/>
<evidence type="ECO:0000259" key="3">
    <source>
        <dbReference type="Pfam" id="PF00144"/>
    </source>
</evidence>
<dbReference type="Proteomes" id="UP000182800">
    <property type="component" value="Unassembled WGS sequence"/>
</dbReference>
<dbReference type="InterPro" id="IPR012338">
    <property type="entry name" value="Beta-lactam/transpept-like"/>
</dbReference>
<keyword evidence="1" id="KW-0378">Hydrolase</keyword>
<dbReference type="GO" id="GO:0016787">
    <property type="term" value="F:hydrolase activity"/>
    <property type="evidence" value="ECO:0007669"/>
    <property type="project" value="UniProtKB-KW"/>
</dbReference>
<reference evidence="5 7" key="2">
    <citation type="submission" date="2016-08" db="EMBL/GenBank/DDBJ databases">
        <authorList>
            <person name="Varghese N."/>
            <person name="Submissions Spin"/>
        </authorList>
    </citation>
    <scope>NUCLEOTIDE SEQUENCE [LARGE SCALE GENOMIC DNA]</scope>
    <source>
        <strain evidence="5 7">HL-109</strain>
    </source>
</reference>
<dbReference type="PANTHER" id="PTHR43283:SF11">
    <property type="entry name" value="BETA-LACTAMASE-RELATED DOMAIN-CONTAINING PROTEIN"/>
    <property type="match status" value="1"/>
</dbReference>
<proteinExistence type="predicted"/>
<keyword evidence="7" id="KW-1185">Reference proteome</keyword>
<dbReference type="EMBL" id="LJSX01000016">
    <property type="protein sequence ID" value="KPQ10334.1"/>
    <property type="molecule type" value="Genomic_DNA"/>
</dbReference>
<organism evidence="4 6">
    <name type="scientific">Saliniramus fredricksonii</name>
    <dbReference type="NCBI Taxonomy" id="1653334"/>
    <lineage>
        <taxon>Bacteria</taxon>
        <taxon>Pseudomonadati</taxon>
        <taxon>Pseudomonadota</taxon>
        <taxon>Alphaproteobacteria</taxon>
        <taxon>Hyphomicrobiales</taxon>
        <taxon>Salinarimonadaceae</taxon>
        <taxon>Saliniramus</taxon>
    </lineage>
</organism>
<dbReference type="EMBL" id="FMBM01000001">
    <property type="protein sequence ID" value="SCC79700.1"/>
    <property type="molecule type" value="Genomic_DNA"/>
</dbReference>
<evidence type="ECO:0000313" key="7">
    <source>
        <dbReference type="Proteomes" id="UP000182800"/>
    </source>
</evidence>
<gene>
    <name evidence="5" type="ORF">GA0071312_1105</name>
    <name evidence="4" type="ORF">HLUCCO17_11165</name>
</gene>
<dbReference type="InterPro" id="IPR001466">
    <property type="entry name" value="Beta-lactam-related"/>
</dbReference>
<dbReference type="InterPro" id="IPR050789">
    <property type="entry name" value="Diverse_Enzym_Activities"/>
</dbReference>
<dbReference type="Proteomes" id="UP000050497">
    <property type="component" value="Unassembled WGS sequence"/>
</dbReference>
<dbReference type="STRING" id="1653334.GA0071312_1105"/>
<sequence length="372" mass="41301">MSRYHPPAEGAWARIDAREAGFDPAALERVAAYHSAHESEWPRSMYHPDGEYVGTAYIDEKPPYNTVIGPVKERGPPAGMLLKGGWIVEEWGDIDRPDMTFSVAKSFLGVLAGLAVARGLIRSIDDHVADYALDDGFAGPHNAQITWRHLLQQTSEWEGTLWDKPDSVDRNRQAGPGADNAAKGDDRTLRSPGTHWEYNDVRVNRLSLSLMQAFRQPLPEVLAAAIMNPVGARDWVWHGYENSTVEIDGRAMQSVSGGSHWGGGFQIPTTALARFGLLVAREGLWQDRQLIPETWITQMLTPCPVHPVYGFMWWLNTDGALYPSAPHDSVFALGAGNNVIWIDRANDLVMVARWVHKAHIDGLIAAVREAMR</sequence>